<accession>S8E7Z9</accession>
<reference evidence="1 2" key="1">
    <citation type="journal article" date="2012" name="Science">
        <title>The Paleozoic origin of enzymatic lignin decomposition reconstructed from 31 fungal genomes.</title>
        <authorList>
            <person name="Floudas D."/>
            <person name="Binder M."/>
            <person name="Riley R."/>
            <person name="Barry K."/>
            <person name="Blanchette R.A."/>
            <person name="Henrissat B."/>
            <person name="Martinez A.T."/>
            <person name="Otillar R."/>
            <person name="Spatafora J.W."/>
            <person name="Yadav J.S."/>
            <person name="Aerts A."/>
            <person name="Benoit I."/>
            <person name="Boyd A."/>
            <person name="Carlson A."/>
            <person name="Copeland A."/>
            <person name="Coutinho P.M."/>
            <person name="de Vries R.P."/>
            <person name="Ferreira P."/>
            <person name="Findley K."/>
            <person name="Foster B."/>
            <person name="Gaskell J."/>
            <person name="Glotzer D."/>
            <person name="Gorecki P."/>
            <person name="Heitman J."/>
            <person name="Hesse C."/>
            <person name="Hori C."/>
            <person name="Igarashi K."/>
            <person name="Jurgens J.A."/>
            <person name="Kallen N."/>
            <person name="Kersten P."/>
            <person name="Kohler A."/>
            <person name="Kuees U."/>
            <person name="Kumar T.K.A."/>
            <person name="Kuo A."/>
            <person name="LaButti K."/>
            <person name="Larrondo L.F."/>
            <person name="Lindquist E."/>
            <person name="Ling A."/>
            <person name="Lombard V."/>
            <person name="Lucas S."/>
            <person name="Lundell T."/>
            <person name="Martin R."/>
            <person name="McLaughlin D.J."/>
            <person name="Morgenstern I."/>
            <person name="Morin E."/>
            <person name="Murat C."/>
            <person name="Nagy L.G."/>
            <person name="Nolan M."/>
            <person name="Ohm R.A."/>
            <person name="Patyshakuliyeva A."/>
            <person name="Rokas A."/>
            <person name="Ruiz-Duenas F.J."/>
            <person name="Sabat G."/>
            <person name="Salamov A."/>
            <person name="Samejima M."/>
            <person name="Schmutz J."/>
            <person name="Slot J.C."/>
            <person name="St John F."/>
            <person name="Stenlid J."/>
            <person name="Sun H."/>
            <person name="Sun S."/>
            <person name="Syed K."/>
            <person name="Tsang A."/>
            <person name="Wiebenga A."/>
            <person name="Young D."/>
            <person name="Pisabarro A."/>
            <person name="Eastwood D.C."/>
            <person name="Martin F."/>
            <person name="Cullen D."/>
            <person name="Grigoriev I.V."/>
            <person name="Hibbett D.S."/>
        </authorList>
    </citation>
    <scope>NUCLEOTIDE SEQUENCE</scope>
    <source>
        <strain evidence="2">FP-58527</strain>
    </source>
</reference>
<dbReference type="AlphaFoldDB" id="S8E7Z9"/>
<dbReference type="HOGENOM" id="CLU_2527486_0_0_1"/>
<sequence>MCPRVPPGPGFYGHHHPLSLYTLRICRVPPGLQPWQKQLNAAAISSRRVKMFASVNTPWRFVVISVAPSYRSWPTAEIRRAIVA</sequence>
<protein>
    <submittedName>
        <fullName evidence="1">Uncharacterized protein</fullName>
    </submittedName>
</protein>
<keyword evidence="2" id="KW-1185">Reference proteome</keyword>
<name>S8E7Z9_FOMSC</name>
<proteinExistence type="predicted"/>
<evidence type="ECO:0000313" key="2">
    <source>
        <dbReference type="Proteomes" id="UP000015241"/>
    </source>
</evidence>
<dbReference type="InParanoid" id="S8E7Z9"/>
<dbReference type="EMBL" id="KE504144">
    <property type="protein sequence ID" value="EPT01167.1"/>
    <property type="molecule type" value="Genomic_DNA"/>
</dbReference>
<gene>
    <name evidence="1" type="ORF">FOMPIDRAFT_148965</name>
</gene>
<dbReference type="Proteomes" id="UP000015241">
    <property type="component" value="Unassembled WGS sequence"/>
</dbReference>
<organism evidence="1 2">
    <name type="scientific">Fomitopsis schrenkii</name>
    <name type="common">Brown rot fungus</name>
    <dbReference type="NCBI Taxonomy" id="2126942"/>
    <lineage>
        <taxon>Eukaryota</taxon>
        <taxon>Fungi</taxon>
        <taxon>Dikarya</taxon>
        <taxon>Basidiomycota</taxon>
        <taxon>Agaricomycotina</taxon>
        <taxon>Agaricomycetes</taxon>
        <taxon>Polyporales</taxon>
        <taxon>Fomitopsis</taxon>
    </lineage>
</organism>
<evidence type="ECO:0000313" key="1">
    <source>
        <dbReference type="EMBL" id="EPT01167.1"/>
    </source>
</evidence>